<dbReference type="RefSeq" id="WP_397080073.1">
    <property type="nucleotide sequence ID" value="NZ_JBITGY010000002.1"/>
</dbReference>
<evidence type="ECO:0000256" key="4">
    <source>
        <dbReference type="ARBA" id="ARBA00023008"/>
    </source>
</evidence>
<dbReference type="Pfam" id="PF04234">
    <property type="entry name" value="CopC"/>
    <property type="match status" value="1"/>
</dbReference>
<evidence type="ECO:0000313" key="10">
    <source>
        <dbReference type="Proteomes" id="UP001612741"/>
    </source>
</evidence>
<evidence type="ECO:0000313" key="9">
    <source>
        <dbReference type="EMBL" id="MFI6497325.1"/>
    </source>
</evidence>
<evidence type="ECO:0000259" key="8">
    <source>
        <dbReference type="Pfam" id="PF04234"/>
    </source>
</evidence>
<evidence type="ECO:0000256" key="3">
    <source>
        <dbReference type="ARBA" id="ARBA00022729"/>
    </source>
</evidence>
<evidence type="ECO:0000256" key="6">
    <source>
        <dbReference type="SAM" id="Phobius"/>
    </source>
</evidence>
<dbReference type="InterPro" id="IPR007348">
    <property type="entry name" value="CopC_dom"/>
</dbReference>
<keyword evidence="6" id="KW-0812">Transmembrane</keyword>
<dbReference type="PANTHER" id="PTHR34820">
    <property type="entry name" value="INNER MEMBRANE PROTEIN YEBZ"/>
    <property type="match status" value="1"/>
</dbReference>
<feature type="compositionally biased region" description="Low complexity" evidence="5">
    <location>
        <begin position="128"/>
        <end position="153"/>
    </location>
</feature>
<accession>A0ABW7YN40</accession>
<feature type="signal peptide" evidence="7">
    <location>
        <begin position="1"/>
        <end position="27"/>
    </location>
</feature>
<dbReference type="Proteomes" id="UP001612741">
    <property type="component" value="Unassembled WGS sequence"/>
</dbReference>
<proteinExistence type="predicted"/>
<feature type="chain" id="PRO_5046166842" evidence="7">
    <location>
        <begin position="28"/>
        <end position="200"/>
    </location>
</feature>
<gene>
    <name evidence="9" type="ORF">ACIBG2_08080</name>
</gene>
<feature type="region of interest" description="Disordered" evidence="5">
    <location>
        <begin position="117"/>
        <end position="168"/>
    </location>
</feature>
<sequence length="200" mass="20616">MAFLPRTVVTAVTCGLLLFLSAPAALAHDGLKTSSPSKNAKVKALEEIELEFTARVRMPFVVLHDAKGKAVELGKPVADGKIVTAEVPAAPAPGKYVIGWRVVSSDGHPIMGEIPFTLTAPPPPAETPTPEASAGGTSAPEASAPQAPATTEAVQTPETTEAASEQPSQGLPGWVWLVLAALVVLGIGTFVVTKRRGTPE</sequence>
<protein>
    <submittedName>
        <fullName evidence="9">Copper resistance protein CopC</fullName>
    </submittedName>
</protein>
<keyword evidence="6" id="KW-0472">Membrane</keyword>
<dbReference type="InterPro" id="IPR014755">
    <property type="entry name" value="Cu-Rt/internalin_Ig-like"/>
</dbReference>
<keyword evidence="2" id="KW-0479">Metal-binding</keyword>
<dbReference type="InterPro" id="IPR014756">
    <property type="entry name" value="Ig_E-set"/>
</dbReference>
<feature type="domain" description="CopC" evidence="8">
    <location>
        <begin position="28"/>
        <end position="118"/>
    </location>
</feature>
<comment type="subcellular location">
    <subcellularLocation>
        <location evidence="1">Cell envelope</location>
    </subcellularLocation>
</comment>
<evidence type="ECO:0000256" key="2">
    <source>
        <dbReference type="ARBA" id="ARBA00022723"/>
    </source>
</evidence>
<dbReference type="Gene3D" id="2.60.40.1220">
    <property type="match status" value="1"/>
</dbReference>
<reference evidence="9 10" key="1">
    <citation type="submission" date="2024-10" db="EMBL/GenBank/DDBJ databases">
        <title>The Natural Products Discovery Center: Release of the First 8490 Sequenced Strains for Exploring Actinobacteria Biosynthetic Diversity.</title>
        <authorList>
            <person name="Kalkreuter E."/>
            <person name="Kautsar S.A."/>
            <person name="Yang D."/>
            <person name="Bader C.D."/>
            <person name="Teijaro C.N."/>
            <person name="Fluegel L."/>
            <person name="Davis C.M."/>
            <person name="Simpson J.R."/>
            <person name="Lauterbach L."/>
            <person name="Steele A.D."/>
            <person name="Gui C."/>
            <person name="Meng S."/>
            <person name="Li G."/>
            <person name="Viehrig K."/>
            <person name="Ye F."/>
            <person name="Su P."/>
            <person name="Kiefer A.F."/>
            <person name="Nichols A."/>
            <person name="Cepeda A.J."/>
            <person name="Yan W."/>
            <person name="Fan B."/>
            <person name="Jiang Y."/>
            <person name="Adhikari A."/>
            <person name="Zheng C.-J."/>
            <person name="Schuster L."/>
            <person name="Cowan T.M."/>
            <person name="Smanski M.J."/>
            <person name="Chevrette M.G."/>
            <person name="De Carvalho L.P.S."/>
            <person name="Shen B."/>
        </authorList>
    </citation>
    <scope>NUCLEOTIDE SEQUENCE [LARGE SCALE GENOMIC DNA]</scope>
    <source>
        <strain evidence="9 10">NPDC050545</strain>
    </source>
</reference>
<name>A0ABW7YN40_9ACTN</name>
<feature type="transmembrane region" description="Helical" evidence="6">
    <location>
        <begin position="174"/>
        <end position="193"/>
    </location>
</feature>
<feature type="compositionally biased region" description="Polar residues" evidence="5">
    <location>
        <begin position="154"/>
        <end position="168"/>
    </location>
</feature>
<keyword evidence="10" id="KW-1185">Reference proteome</keyword>
<keyword evidence="6" id="KW-1133">Transmembrane helix</keyword>
<comment type="caution">
    <text evidence="9">The sequence shown here is derived from an EMBL/GenBank/DDBJ whole genome shotgun (WGS) entry which is preliminary data.</text>
</comment>
<evidence type="ECO:0000256" key="1">
    <source>
        <dbReference type="ARBA" id="ARBA00004196"/>
    </source>
</evidence>
<evidence type="ECO:0000256" key="7">
    <source>
        <dbReference type="SAM" id="SignalP"/>
    </source>
</evidence>
<organism evidence="9 10">
    <name type="scientific">Nonomuraea typhae</name>
    <dbReference type="NCBI Taxonomy" id="2603600"/>
    <lineage>
        <taxon>Bacteria</taxon>
        <taxon>Bacillati</taxon>
        <taxon>Actinomycetota</taxon>
        <taxon>Actinomycetes</taxon>
        <taxon>Streptosporangiales</taxon>
        <taxon>Streptosporangiaceae</taxon>
        <taxon>Nonomuraea</taxon>
    </lineage>
</organism>
<dbReference type="InterPro" id="IPR032694">
    <property type="entry name" value="CopC/D"/>
</dbReference>
<dbReference type="SUPFAM" id="SSF81296">
    <property type="entry name" value="E set domains"/>
    <property type="match status" value="1"/>
</dbReference>
<keyword evidence="3 7" id="KW-0732">Signal</keyword>
<evidence type="ECO:0000256" key="5">
    <source>
        <dbReference type="SAM" id="MobiDB-lite"/>
    </source>
</evidence>
<keyword evidence="4" id="KW-0186">Copper</keyword>
<dbReference type="EMBL" id="JBITGY010000002">
    <property type="protein sequence ID" value="MFI6497325.1"/>
    <property type="molecule type" value="Genomic_DNA"/>
</dbReference>
<dbReference type="PANTHER" id="PTHR34820:SF4">
    <property type="entry name" value="INNER MEMBRANE PROTEIN YEBZ"/>
    <property type="match status" value="1"/>
</dbReference>